<proteinExistence type="predicted"/>
<dbReference type="OrthoDB" id="9008569at2"/>
<feature type="signal peptide" evidence="1">
    <location>
        <begin position="1"/>
        <end position="18"/>
    </location>
</feature>
<reference evidence="3 4" key="1">
    <citation type="submission" date="2017-06" db="EMBL/GenBank/DDBJ databases">
        <title>Herbaspirillum phytohormonus sp. nov., isolated from the root nodule of Robinia pseudoacacia in lead-zinc mine.</title>
        <authorList>
            <person name="Fan M."/>
            <person name="Lin Y."/>
        </authorList>
    </citation>
    <scope>NUCLEOTIDE SEQUENCE [LARGE SCALE GENOMIC DNA]</scope>
    <source>
        <strain evidence="3 4">HZ10</strain>
    </source>
</reference>
<evidence type="ECO:0000313" key="2">
    <source>
        <dbReference type="EMBL" id="NUU01346.1"/>
    </source>
</evidence>
<name>A0A246WU73_9BURK</name>
<dbReference type="EMBL" id="JABFMT010000005">
    <property type="protein sequence ID" value="NUU01346.1"/>
    <property type="molecule type" value="Genomic_DNA"/>
</dbReference>
<dbReference type="EMBL" id="NJGU01000001">
    <property type="protein sequence ID" value="OWY30635.1"/>
    <property type="molecule type" value="Genomic_DNA"/>
</dbReference>
<dbReference type="AlphaFoldDB" id="A0A246WU73"/>
<dbReference type="Proteomes" id="UP000536746">
    <property type="component" value="Unassembled WGS sequence"/>
</dbReference>
<evidence type="ECO:0000313" key="4">
    <source>
        <dbReference type="Proteomes" id="UP000197596"/>
    </source>
</evidence>
<accession>A0A246WU73</accession>
<dbReference type="PROSITE" id="PS51257">
    <property type="entry name" value="PROKAR_LIPOPROTEIN"/>
    <property type="match status" value="1"/>
</dbReference>
<evidence type="ECO:0000256" key="1">
    <source>
        <dbReference type="SAM" id="SignalP"/>
    </source>
</evidence>
<evidence type="ECO:0000313" key="5">
    <source>
        <dbReference type="Proteomes" id="UP000536746"/>
    </source>
</evidence>
<evidence type="ECO:0008006" key="6">
    <source>
        <dbReference type="Google" id="ProtNLM"/>
    </source>
</evidence>
<keyword evidence="5" id="KW-1185">Reference proteome</keyword>
<comment type="caution">
    <text evidence="3">The sequence shown here is derived from an EMBL/GenBank/DDBJ whole genome shotgun (WGS) entry which is preliminary data.</text>
</comment>
<sequence>MRAFFKQVFLGLPAIMLAAAFITGCSRQPIGENGKMTEKVSISANQPGDELQKKYPDRFTLSDHPSGARFYAAQWPSDDRGTIEVGRQGQAFTLRYALSATGNYSSAFPGENIIEWDVNTGMDSSSVIGHDEARRRFMALLQDIRKAGWKRYVDQGFPRLAGTDAIRYASLTSPVYGLDPDYQPTLDEWMKLPGRALWKFWSNQGYLSLALSRDPNRVDVNQPGAYFIEVVLLGENEQFRKMVGPARRAQWKDALPEELKLLAQDRQSAEDVLRAQGIKIEETYQDPPVPEQLTSK</sequence>
<gene>
    <name evidence="3" type="ORF">CEJ42_00705</name>
    <name evidence="2" type="ORF">HNO84_07035</name>
</gene>
<protein>
    <recommendedName>
        <fullName evidence="6">Lipoprotein</fullName>
    </recommendedName>
</protein>
<keyword evidence="1" id="KW-0732">Signal</keyword>
<dbReference type="RefSeq" id="WP_088749753.1">
    <property type="nucleotide sequence ID" value="NZ_CP018845.1"/>
</dbReference>
<organism evidence="3 4">
    <name type="scientific">Herbaspirillum robiniae</name>
    <dbReference type="NCBI Taxonomy" id="2014887"/>
    <lineage>
        <taxon>Bacteria</taxon>
        <taxon>Pseudomonadati</taxon>
        <taxon>Pseudomonadota</taxon>
        <taxon>Betaproteobacteria</taxon>
        <taxon>Burkholderiales</taxon>
        <taxon>Oxalobacteraceae</taxon>
        <taxon>Herbaspirillum</taxon>
    </lineage>
</organism>
<dbReference type="Proteomes" id="UP000197596">
    <property type="component" value="Unassembled WGS sequence"/>
</dbReference>
<feature type="chain" id="PRO_5012422202" description="Lipoprotein" evidence="1">
    <location>
        <begin position="19"/>
        <end position="296"/>
    </location>
</feature>
<reference evidence="2 5" key="2">
    <citation type="journal article" date="2020" name="Front. Plant Sci.">
        <title>Isolation of Rhizosphere Bacteria That Improve Quality and Water Stress Tolerance in Greenhouse Ornamentals.</title>
        <authorList>
            <person name="Nordstedt N.P."/>
            <person name="Jones M.L."/>
        </authorList>
    </citation>
    <scope>NUCLEOTIDE SEQUENCE [LARGE SCALE GENOMIC DNA]</scope>
    <source>
        <strain evidence="2 5">C6C2</strain>
    </source>
</reference>
<evidence type="ECO:0000313" key="3">
    <source>
        <dbReference type="EMBL" id="OWY30635.1"/>
    </source>
</evidence>